<keyword evidence="2" id="KW-1133">Transmembrane helix</keyword>
<organism evidence="4 5">
    <name type="scientific">Polyplosphaeria fusca</name>
    <dbReference type="NCBI Taxonomy" id="682080"/>
    <lineage>
        <taxon>Eukaryota</taxon>
        <taxon>Fungi</taxon>
        <taxon>Dikarya</taxon>
        <taxon>Ascomycota</taxon>
        <taxon>Pezizomycotina</taxon>
        <taxon>Dothideomycetes</taxon>
        <taxon>Pleosporomycetidae</taxon>
        <taxon>Pleosporales</taxon>
        <taxon>Tetraplosphaeriaceae</taxon>
        <taxon>Polyplosphaeria</taxon>
    </lineage>
</organism>
<sequence length="402" mass="42039">MRYTASLLTAVAVLPATNAIAFGGPAPTNTSPQRELDGWTPKPTNGPTVAELRKRQTNYYPEVCGWVDGIFESAVSCQEGQTCMLYTTVESGTTGGMAGCCTAGDTQNCGWAYSCIDRDNYSANCDSSCSADDFVRKCTSAAMPYCVTWAYASDSVYDYGCGSDAQDTFQTIWQEATDTESTYTTSMSLPTVSNNAVSFADMATESSSAVSTSTEAPAATSSAPAEEKKKSNAPLIGGIVGGVGGVALLIAGGVIFFCMKKNKDKKKAALANQANNQPALSSQQPPQMQQAPTPGPEQGYFGQDQKINHEYGMQSPVSNPSTPAPPYAQPYYANSPVVPPMPMQSPQPYQVPGPANGAHQLDSQPYQPSGPANGAVQLDSISVTPAKAAGAGPAVYEMDSGK</sequence>
<evidence type="ECO:0000313" key="4">
    <source>
        <dbReference type="EMBL" id="KAF2730770.1"/>
    </source>
</evidence>
<dbReference type="EMBL" id="ML996210">
    <property type="protein sequence ID" value="KAF2730770.1"/>
    <property type="molecule type" value="Genomic_DNA"/>
</dbReference>
<feature type="region of interest" description="Disordered" evidence="1">
    <location>
        <begin position="23"/>
        <end position="48"/>
    </location>
</feature>
<evidence type="ECO:0000256" key="2">
    <source>
        <dbReference type="SAM" id="Phobius"/>
    </source>
</evidence>
<evidence type="ECO:0000313" key="5">
    <source>
        <dbReference type="Proteomes" id="UP000799444"/>
    </source>
</evidence>
<feature type="transmembrane region" description="Helical" evidence="2">
    <location>
        <begin position="235"/>
        <end position="258"/>
    </location>
</feature>
<protein>
    <submittedName>
        <fullName evidence="4">Uncharacterized protein</fullName>
    </submittedName>
</protein>
<accession>A0A9P4V005</accession>
<gene>
    <name evidence="4" type="ORF">EJ04DRAFT_31729</name>
</gene>
<feature type="region of interest" description="Disordered" evidence="1">
    <location>
        <begin position="208"/>
        <end position="230"/>
    </location>
</feature>
<keyword evidence="3" id="KW-0732">Signal</keyword>
<feature type="compositionally biased region" description="Pro residues" evidence="1">
    <location>
        <begin position="337"/>
        <end position="351"/>
    </location>
</feature>
<name>A0A9P4V005_9PLEO</name>
<evidence type="ECO:0000256" key="3">
    <source>
        <dbReference type="SAM" id="SignalP"/>
    </source>
</evidence>
<evidence type="ECO:0000256" key="1">
    <source>
        <dbReference type="SAM" id="MobiDB-lite"/>
    </source>
</evidence>
<feature type="compositionally biased region" description="Low complexity" evidence="1">
    <location>
        <begin position="269"/>
        <end position="292"/>
    </location>
</feature>
<keyword evidence="5" id="KW-1185">Reference proteome</keyword>
<dbReference type="AlphaFoldDB" id="A0A9P4V005"/>
<dbReference type="OrthoDB" id="5347452at2759"/>
<feature type="signal peptide" evidence="3">
    <location>
        <begin position="1"/>
        <end position="19"/>
    </location>
</feature>
<comment type="caution">
    <text evidence="4">The sequence shown here is derived from an EMBL/GenBank/DDBJ whole genome shotgun (WGS) entry which is preliminary data.</text>
</comment>
<keyword evidence="2" id="KW-0472">Membrane</keyword>
<feature type="region of interest" description="Disordered" evidence="1">
    <location>
        <begin position="269"/>
        <end position="379"/>
    </location>
</feature>
<proteinExistence type="predicted"/>
<keyword evidence="2" id="KW-0812">Transmembrane</keyword>
<feature type="chain" id="PRO_5040141829" evidence="3">
    <location>
        <begin position="20"/>
        <end position="402"/>
    </location>
</feature>
<feature type="compositionally biased region" description="Low complexity" evidence="1">
    <location>
        <begin position="208"/>
        <end position="224"/>
    </location>
</feature>
<dbReference type="Proteomes" id="UP000799444">
    <property type="component" value="Unassembled WGS sequence"/>
</dbReference>
<reference evidence="4" key="1">
    <citation type="journal article" date="2020" name="Stud. Mycol.">
        <title>101 Dothideomycetes genomes: a test case for predicting lifestyles and emergence of pathogens.</title>
        <authorList>
            <person name="Haridas S."/>
            <person name="Albert R."/>
            <person name="Binder M."/>
            <person name="Bloem J."/>
            <person name="Labutti K."/>
            <person name="Salamov A."/>
            <person name="Andreopoulos B."/>
            <person name="Baker S."/>
            <person name="Barry K."/>
            <person name="Bills G."/>
            <person name="Bluhm B."/>
            <person name="Cannon C."/>
            <person name="Castanera R."/>
            <person name="Culley D."/>
            <person name="Daum C."/>
            <person name="Ezra D."/>
            <person name="Gonzalez J."/>
            <person name="Henrissat B."/>
            <person name="Kuo A."/>
            <person name="Liang C."/>
            <person name="Lipzen A."/>
            <person name="Lutzoni F."/>
            <person name="Magnuson J."/>
            <person name="Mondo S."/>
            <person name="Nolan M."/>
            <person name="Ohm R."/>
            <person name="Pangilinan J."/>
            <person name="Park H.-J."/>
            <person name="Ramirez L."/>
            <person name="Alfaro M."/>
            <person name="Sun H."/>
            <person name="Tritt A."/>
            <person name="Yoshinaga Y."/>
            <person name="Zwiers L.-H."/>
            <person name="Turgeon B."/>
            <person name="Goodwin S."/>
            <person name="Spatafora J."/>
            <person name="Crous P."/>
            <person name="Grigoriev I."/>
        </authorList>
    </citation>
    <scope>NUCLEOTIDE SEQUENCE</scope>
    <source>
        <strain evidence="4">CBS 125425</strain>
    </source>
</reference>